<dbReference type="Proteomes" id="UP000077623">
    <property type="component" value="Unassembled WGS sequence"/>
</dbReference>
<gene>
    <name evidence="2" type="ORF">A6V39_01390</name>
</gene>
<keyword evidence="3" id="KW-1185">Reference proteome</keyword>
<feature type="transmembrane region" description="Helical" evidence="1">
    <location>
        <begin position="87"/>
        <end position="107"/>
    </location>
</feature>
<keyword evidence="1" id="KW-1133">Transmembrane helix</keyword>
<dbReference type="Gene3D" id="1.20.1280.290">
    <property type="match status" value="1"/>
</dbReference>
<dbReference type="AlphaFoldDB" id="A0A1A9QEN3"/>
<evidence type="ECO:0000256" key="1">
    <source>
        <dbReference type="SAM" id="Phobius"/>
    </source>
</evidence>
<dbReference type="EMBL" id="LWUJ01000010">
    <property type="protein sequence ID" value="OAL10708.1"/>
    <property type="molecule type" value="Genomic_DNA"/>
</dbReference>
<comment type="caution">
    <text evidence="2">The sequence shown here is derived from an EMBL/GenBank/DDBJ whole genome shotgun (WGS) entry which is preliminary data.</text>
</comment>
<evidence type="ECO:0000313" key="3">
    <source>
        <dbReference type="Proteomes" id="UP000077623"/>
    </source>
</evidence>
<evidence type="ECO:0000313" key="2">
    <source>
        <dbReference type="EMBL" id="OAL10708.1"/>
    </source>
</evidence>
<proteinExistence type="predicted"/>
<dbReference type="STRING" id="432608.A6V39_01390"/>
<keyword evidence="1" id="KW-0472">Membrane</keyword>
<name>A0A1A9QEN3_9MOLU</name>
<sequence>MNEKPNWDAWVSVALCILGCIGLMSAILPGCIQVYKTQNTIDVPEKIYFLLTAMCCCFALGAEFWLIETVQDFKNTSGNAWGLLTVQASLFLLMNIINGSGNLYVLLLKKENDRKAKELGLSPEEYYQQHCVPRVEARNKK</sequence>
<protein>
    <submittedName>
        <fullName evidence="2">Uncharacterized protein</fullName>
    </submittedName>
</protein>
<reference evidence="3" key="1">
    <citation type="submission" date="2016-04" db="EMBL/GenBank/DDBJ databases">
        <authorList>
            <person name="Quiroz-Castaneda R.E."/>
            <person name="Martinez-Ocampo F."/>
        </authorList>
    </citation>
    <scope>NUCLEOTIDE SEQUENCE [LARGE SCALE GENOMIC DNA]</scope>
    <source>
        <strain evidence="3">INIFAP01</strain>
    </source>
</reference>
<organism evidence="2 3">
    <name type="scientific">Candidatus Mycoplasma haematobovis</name>
    <dbReference type="NCBI Taxonomy" id="432608"/>
    <lineage>
        <taxon>Bacteria</taxon>
        <taxon>Bacillati</taxon>
        <taxon>Mycoplasmatota</taxon>
        <taxon>Mollicutes</taxon>
        <taxon>Mycoplasmataceae</taxon>
        <taxon>Mycoplasma</taxon>
    </lineage>
</organism>
<feature type="transmembrane region" description="Helical" evidence="1">
    <location>
        <begin position="47"/>
        <end position="67"/>
    </location>
</feature>
<keyword evidence="1" id="KW-0812">Transmembrane</keyword>
<accession>A0A1A9QEN3</accession>
<feature type="transmembrane region" description="Helical" evidence="1">
    <location>
        <begin position="12"/>
        <end position="35"/>
    </location>
</feature>